<protein>
    <submittedName>
        <fullName evidence="3">Uncharacterized protein</fullName>
    </submittedName>
</protein>
<sequence>MGWPPPCGIRGPCLDQREVGGSTRGLTRQGDWRSLFCSITELPQTKVEAERTDPEAGGEEEVLEKTEPEAGEDRTSRRLKFFFLAGMDSTETTQRSSLKLGYMDELSPEWCRKPVYLVFYVKNITHLYILCLIYAMLTLLSRVVYISQPCRLHNSVIPQTYPKIRKCLDNSAVSFR</sequence>
<organism evidence="3">
    <name type="scientific">Brassica oleracea</name>
    <name type="common">Wild cabbage</name>
    <dbReference type="NCBI Taxonomy" id="3712"/>
    <lineage>
        <taxon>Eukaryota</taxon>
        <taxon>Viridiplantae</taxon>
        <taxon>Streptophyta</taxon>
        <taxon>Embryophyta</taxon>
        <taxon>Tracheophyta</taxon>
        <taxon>Spermatophyta</taxon>
        <taxon>Magnoliopsida</taxon>
        <taxon>eudicotyledons</taxon>
        <taxon>Gunneridae</taxon>
        <taxon>Pentapetalae</taxon>
        <taxon>rosids</taxon>
        <taxon>malvids</taxon>
        <taxon>Brassicales</taxon>
        <taxon>Brassicaceae</taxon>
        <taxon>Brassiceae</taxon>
        <taxon>Brassica</taxon>
    </lineage>
</organism>
<dbReference type="AlphaFoldDB" id="A0A3P6BSR1"/>
<keyword evidence="2" id="KW-0812">Transmembrane</keyword>
<dbReference type="EMBL" id="LR031872">
    <property type="protein sequence ID" value="VDC98828.1"/>
    <property type="molecule type" value="Genomic_DNA"/>
</dbReference>
<evidence type="ECO:0000256" key="1">
    <source>
        <dbReference type="SAM" id="MobiDB-lite"/>
    </source>
</evidence>
<evidence type="ECO:0000313" key="3">
    <source>
        <dbReference type="EMBL" id="VDC98828.1"/>
    </source>
</evidence>
<gene>
    <name evidence="3" type="ORF">BOLC3T20232H</name>
</gene>
<accession>A0A3P6BSR1</accession>
<evidence type="ECO:0000256" key="2">
    <source>
        <dbReference type="SAM" id="Phobius"/>
    </source>
</evidence>
<proteinExistence type="predicted"/>
<name>A0A3P6BSR1_BRAOL</name>
<keyword evidence="2" id="KW-0472">Membrane</keyword>
<keyword evidence="2" id="KW-1133">Transmembrane helix</keyword>
<feature type="transmembrane region" description="Helical" evidence="2">
    <location>
        <begin position="127"/>
        <end position="145"/>
    </location>
</feature>
<reference evidence="3" key="1">
    <citation type="submission" date="2018-11" db="EMBL/GenBank/DDBJ databases">
        <authorList>
            <consortium name="Genoscope - CEA"/>
            <person name="William W."/>
        </authorList>
    </citation>
    <scope>NUCLEOTIDE SEQUENCE</scope>
</reference>
<feature type="region of interest" description="Disordered" evidence="1">
    <location>
        <begin position="46"/>
        <end position="71"/>
    </location>
</feature>